<evidence type="ECO:0000256" key="5">
    <source>
        <dbReference type="ARBA" id="ARBA00012624"/>
    </source>
</evidence>
<gene>
    <name evidence="12" type="ORF">S03H2_41685</name>
</gene>
<dbReference type="SUPFAM" id="SSF75217">
    <property type="entry name" value="alpha/beta knot"/>
    <property type="match status" value="1"/>
</dbReference>
<reference evidence="12" key="1">
    <citation type="journal article" date="2014" name="Front. Microbiol.">
        <title>High frequency of phylogenetically diverse reductive dehalogenase-homologous genes in deep subseafloor sedimentary metagenomes.</title>
        <authorList>
            <person name="Kawai M."/>
            <person name="Futagami T."/>
            <person name="Toyoda A."/>
            <person name="Takaki Y."/>
            <person name="Nishi S."/>
            <person name="Hori S."/>
            <person name="Arai W."/>
            <person name="Tsubouchi T."/>
            <person name="Morono Y."/>
            <person name="Uchiyama I."/>
            <person name="Ito T."/>
            <person name="Fujiyama A."/>
            <person name="Inagaki F."/>
            <person name="Takami H."/>
        </authorList>
    </citation>
    <scope>NUCLEOTIDE SEQUENCE</scope>
    <source>
        <strain evidence="12">Expedition CK06-06</strain>
    </source>
</reference>
<dbReference type="GO" id="GO:0106059">
    <property type="term" value="F:tRNA (cytidine(56)-2'-O)-methyltransferase activity"/>
    <property type="evidence" value="ECO:0007669"/>
    <property type="project" value="UniProtKB-EC"/>
</dbReference>
<dbReference type="GO" id="GO:0002128">
    <property type="term" value="P:tRNA nucleoside ribose methylation"/>
    <property type="evidence" value="ECO:0007669"/>
    <property type="project" value="InterPro"/>
</dbReference>
<dbReference type="InterPro" id="IPR029028">
    <property type="entry name" value="Alpha/beta_knot_MTases"/>
</dbReference>
<proteinExistence type="inferred from homology"/>
<keyword evidence="7" id="KW-0963">Cytoplasm</keyword>
<dbReference type="EMBL" id="BARU01025909">
    <property type="protein sequence ID" value="GAH71957.1"/>
    <property type="molecule type" value="Genomic_DNA"/>
</dbReference>
<evidence type="ECO:0000256" key="3">
    <source>
        <dbReference type="ARBA" id="ARBA00010324"/>
    </source>
</evidence>
<organism evidence="12">
    <name type="scientific">marine sediment metagenome</name>
    <dbReference type="NCBI Taxonomy" id="412755"/>
    <lineage>
        <taxon>unclassified sequences</taxon>
        <taxon>metagenomes</taxon>
        <taxon>ecological metagenomes</taxon>
    </lineage>
</organism>
<name>X1HR80_9ZZZZ</name>
<comment type="subcellular location">
    <subcellularLocation>
        <location evidence="2">Cytoplasm</location>
    </subcellularLocation>
</comment>
<protein>
    <recommendedName>
        <fullName evidence="6">tRNA (cytidine(56)-2'-O)-methyltransferase</fullName>
        <ecNumber evidence="5">2.1.1.206</ecNumber>
    </recommendedName>
    <alternativeName>
        <fullName evidence="10">tRNA ribose 2'-O-methyltransferase aTrm56</fullName>
    </alternativeName>
</protein>
<evidence type="ECO:0000313" key="12">
    <source>
        <dbReference type="EMBL" id="GAH71957.1"/>
    </source>
</evidence>
<keyword evidence="9" id="KW-0819">tRNA processing</keyword>
<dbReference type="EC" id="2.1.1.206" evidence="5"/>
<keyword evidence="8" id="KW-0808">Transferase</keyword>
<dbReference type="Gene3D" id="3.40.1280.10">
    <property type="match status" value="1"/>
</dbReference>
<sequence>MKCVAPITVFTNETYIETKDGEGMVVVLRLGHRYVRDDRTTTHLFLVARAFGAQKAIYTGRRDKKLEERIKGITMKWGGPFEVTFEGEWKRTIEEWKEKNGEVIHLTVYGLPIQGVIHKIKKSGKEKIIVVGGAKVPGIIYKLADWNVSITSQPHSEISALGVFLHYFFEGRELSKVFQDAKIRILPQPNGKKVVQL</sequence>
<dbReference type="InterPro" id="IPR002845">
    <property type="entry name" value="tRNA_mtfrase_aTrm56"/>
</dbReference>
<dbReference type="AlphaFoldDB" id="X1HR80"/>
<accession>X1HR80</accession>
<comment type="function">
    <text evidence="1">Specifically catalyzes the AdoMet-dependent 2'-O-ribose methylation of cytidine at position 56 in tRNAs.</text>
</comment>
<comment type="caution">
    <text evidence="12">The sequence shown here is derived from an EMBL/GenBank/DDBJ whole genome shotgun (WGS) entry which is preliminary data.</text>
</comment>
<dbReference type="InterPro" id="IPR029026">
    <property type="entry name" value="tRNA_m1G_MTases_N"/>
</dbReference>
<comment type="subunit">
    <text evidence="4">Homodimer.</text>
</comment>
<evidence type="ECO:0000256" key="1">
    <source>
        <dbReference type="ARBA" id="ARBA00003959"/>
    </source>
</evidence>
<comment type="catalytic activity">
    <reaction evidence="11">
        <text>cytidine(56) in tRNA + S-adenosyl-L-methionine = 2'-O-methylcytidine(56) in tRNA + S-adenosyl-L-homocysteine + H(+)</text>
        <dbReference type="Rhea" id="RHEA:42968"/>
        <dbReference type="Rhea" id="RHEA-COMP:10308"/>
        <dbReference type="Rhea" id="RHEA-COMP:10309"/>
        <dbReference type="ChEBI" id="CHEBI:15378"/>
        <dbReference type="ChEBI" id="CHEBI:57856"/>
        <dbReference type="ChEBI" id="CHEBI:59789"/>
        <dbReference type="ChEBI" id="CHEBI:74495"/>
        <dbReference type="ChEBI" id="CHEBI:82748"/>
        <dbReference type="EC" id="2.1.1.206"/>
    </reaction>
</comment>
<evidence type="ECO:0000256" key="4">
    <source>
        <dbReference type="ARBA" id="ARBA00011738"/>
    </source>
</evidence>
<dbReference type="PANTHER" id="PTHR42197:SF1">
    <property type="entry name" value="TRNA (CYTIDINE(56)-2'-O)-METHYLTRANSFERASE"/>
    <property type="match status" value="1"/>
</dbReference>
<evidence type="ECO:0000256" key="10">
    <source>
        <dbReference type="ARBA" id="ARBA00029826"/>
    </source>
</evidence>
<evidence type="ECO:0000256" key="7">
    <source>
        <dbReference type="ARBA" id="ARBA00022490"/>
    </source>
</evidence>
<evidence type="ECO:0000256" key="9">
    <source>
        <dbReference type="ARBA" id="ARBA00022694"/>
    </source>
</evidence>
<evidence type="ECO:0000256" key="11">
    <source>
        <dbReference type="ARBA" id="ARBA00047792"/>
    </source>
</evidence>
<comment type="similarity">
    <text evidence="3">Belongs to the aTrm56 family.</text>
</comment>
<dbReference type="PIRSF" id="PIRSF016123">
    <property type="entry name" value="UCP016123"/>
    <property type="match status" value="1"/>
</dbReference>
<dbReference type="GO" id="GO:0005737">
    <property type="term" value="C:cytoplasm"/>
    <property type="evidence" value="ECO:0007669"/>
    <property type="project" value="UniProtKB-SubCell"/>
</dbReference>
<dbReference type="CDD" id="cd18083">
    <property type="entry name" value="aTrm56-like"/>
    <property type="match status" value="1"/>
</dbReference>
<evidence type="ECO:0000256" key="2">
    <source>
        <dbReference type="ARBA" id="ARBA00004496"/>
    </source>
</evidence>
<evidence type="ECO:0000256" key="6">
    <source>
        <dbReference type="ARBA" id="ARBA00013709"/>
    </source>
</evidence>
<dbReference type="PANTHER" id="PTHR42197">
    <property type="entry name" value="TRNA (CYTIDINE(56)-2'-O)-METHYLTRANSFERASE"/>
    <property type="match status" value="1"/>
</dbReference>
<evidence type="ECO:0000256" key="8">
    <source>
        <dbReference type="ARBA" id="ARBA00022679"/>
    </source>
</evidence>
<dbReference type="Pfam" id="PF01994">
    <property type="entry name" value="Trm56"/>
    <property type="match status" value="1"/>
</dbReference>
<dbReference type="HAMAP" id="MF_00077">
    <property type="entry name" value="tRNA_methyltr_aTrm56"/>
    <property type="match status" value="1"/>
</dbReference>